<dbReference type="Gene3D" id="3.30.530.20">
    <property type="match status" value="1"/>
</dbReference>
<gene>
    <name evidence="3" type="ORF">BLX24_24200</name>
</gene>
<sequence>MDRKTQVSAGDGHQDIRITREFDLPRPLLFKAYTEPDLVAQWMGTRVLKLESKPHGSWQFQTVDAQGNVVFQASGVIHTFIPDRQIIRTFEIENAPFGVQLEFLNFEALTDTTSKLTMQIVYKSAELRNKMLQMPFSHGLNMAHNRLQQLVGKGC</sequence>
<dbReference type="EMBL" id="MORL01000021">
    <property type="protein sequence ID" value="OIN56573.1"/>
    <property type="molecule type" value="Genomic_DNA"/>
</dbReference>
<proteinExistence type="inferred from homology"/>
<dbReference type="OrthoDB" id="118413at2"/>
<name>A0A1S2VCZ8_9BACT</name>
<feature type="domain" description="Activator of Hsp90 ATPase homologue 1/2-like C-terminal" evidence="2">
    <location>
        <begin position="24"/>
        <end position="151"/>
    </location>
</feature>
<reference evidence="3 4" key="1">
    <citation type="submission" date="2016-10" db="EMBL/GenBank/DDBJ databases">
        <title>Arsenicibacter rosenii gen. nov., sp. nov., an efficient arsenic-methylating bacterium isolated from an arsenic-contaminated paddy soil.</title>
        <authorList>
            <person name="Huang K."/>
        </authorList>
    </citation>
    <scope>NUCLEOTIDE SEQUENCE [LARGE SCALE GENOMIC DNA]</scope>
    <source>
        <strain evidence="3 4">SM-1</strain>
    </source>
</reference>
<organism evidence="3 4">
    <name type="scientific">Arsenicibacter rosenii</name>
    <dbReference type="NCBI Taxonomy" id="1750698"/>
    <lineage>
        <taxon>Bacteria</taxon>
        <taxon>Pseudomonadati</taxon>
        <taxon>Bacteroidota</taxon>
        <taxon>Cytophagia</taxon>
        <taxon>Cytophagales</taxon>
        <taxon>Spirosomataceae</taxon>
        <taxon>Arsenicibacter</taxon>
    </lineage>
</organism>
<dbReference type="RefSeq" id="WP_071505804.1">
    <property type="nucleotide sequence ID" value="NZ_MORL01000021.1"/>
</dbReference>
<dbReference type="Proteomes" id="UP000181790">
    <property type="component" value="Unassembled WGS sequence"/>
</dbReference>
<dbReference type="InterPro" id="IPR023393">
    <property type="entry name" value="START-like_dom_sf"/>
</dbReference>
<evidence type="ECO:0000313" key="4">
    <source>
        <dbReference type="Proteomes" id="UP000181790"/>
    </source>
</evidence>
<comment type="similarity">
    <text evidence="1">Belongs to the AHA1 family.</text>
</comment>
<evidence type="ECO:0000259" key="2">
    <source>
        <dbReference type="Pfam" id="PF08327"/>
    </source>
</evidence>
<evidence type="ECO:0000313" key="3">
    <source>
        <dbReference type="EMBL" id="OIN56573.1"/>
    </source>
</evidence>
<dbReference type="Pfam" id="PF08327">
    <property type="entry name" value="AHSA1"/>
    <property type="match status" value="1"/>
</dbReference>
<dbReference type="SUPFAM" id="SSF55961">
    <property type="entry name" value="Bet v1-like"/>
    <property type="match status" value="1"/>
</dbReference>
<dbReference type="InterPro" id="IPR013538">
    <property type="entry name" value="ASHA1/2-like_C"/>
</dbReference>
<accession>A0A1S2VCZ8</accession>
<comment type="caution">
    <text evidence="3">The sequence shown here is derived from an EMBL/GenBank/DDBJ whole genome shotgun (WGS) entry which is preliminary data.</text>
</comment>
<protein>
    <submittedName>
        <fullName evidence="3">ATPase</fullName>
    </submittedName>
</protein>
<evidence type="ECO:0000256" key="1">
    <source>
        <dbReference type="ARBA" id="ARBA00006817"/>
    </source>
</evidence>
<keyword evidence="4" id="KW-1185">Reference proteome</keyword>
<dbReference type="AlphaFoldDB" id="A0A1S2VCZ8"/>